<dbReference type="SUPFAM" id="SSF53335">
    <property type="entry name" value="S-adenosyl-L-methionine-dependent methyltransferases"/>
    <property type="match status" value="1"/>
</dbReference>
<dbReference type="InterPro" id="IPR002052">
    <property type="entry name" value="DNA_methylase_N6_adenine_CS"/>
</dbReference>
<dbReference type="NCBIfam" id="TIGR00095">
    <property type="entry name" value="16S rRNA (guanine(966)-N(2))-methyltransferase RsmD"/>
    <property type="match status" value="1"/>
</dbReference>
<dbReference type="Gene3D" id="3.40.50.150">
    <property type="entry name" value="Vaccinia Virus protein VP39"/>
    <property type="match status" value="1"/>
</dbReference>
<dbReference type="GO" id="GO:0052913">
    <property type="term" value="F:16S rRNA (guanine(966)-N(2))-methyltransferase activity"/>
    <property type="evidence" value="ECO:0007669"/>
    <property type="project" value="UniProtKB-EC"/>
</dbReference>
<reference evidence="3 4" key="1">
    <citation type="journal article" date="2020" name="Biotechnol. Biofuels">
        <title>New insights from the biogas microbiome by comprehensive genome-resolved metagenomics of nearly 1600 species originating from multiple anaerobic digesters.</title>
        <authorList>
            <person name="Campanaro S."/>
            <person name="Treu L."/>
            <person name="Rodriguez-R L.M."/>
            <person name="Kovalovszki A."/>
            <person name="Ziels R.M."/>
            <person name="Maus I."/>
            <person name="Zhu X."/>
            <person name="Kougias P.G."/>
            <person name="Basile A."/>
            <person name="Luo G."/>
            <person name="Schluter A."/>
            <person name="Konstantinidis K.T."/>
            <person name="Angelidaki I."/>
        </authorList>
    </citation>
    <scope>NUCLEOTIDE SEQUENCE [LARGE SCALE GENOMIC DNA]</scope>
    <source>
        <strain evidence="3">AS05jafATM_4</strain>
    </source>
</reference>
<dbReference type="InterPro" id="IPR029063">
    <property type="entry name" value="SAM-dependent_MTases_sf"/>
</dbReference>
<dbReference type="EC" id="2.1.1.171" evidence="3"/>
<dbReference type="PANTHER" id="PTHR43542:SF1">
    <property type="entry name" value="METHYLTRANSFERASE"/>
    <property type="match status" value="1"/>
</dbReference>
<name>A0A7C6Z580_9FIRM</name>
<evidence type="ECO:0000256" key="2">
    <source>
        <dbReference type="ARBA" id="ARBA00022679"/>
    </source>
</evidence>
<comment type="caution">
    <text evidence="3">The sequence shown here is derived from an EMBL/GenBank/DDBJ whole genome shotgun (WGS) entry which is preliminary data.</text>
</comment>
<evidence type="ECO:0000256" key="1">
    <source>
        <dbReference type="ARBA" id="ARBA00022603"/>
    </source>
</evidence>
<evidence type="ECO:0000313" key="4">
    <source>
        <dbReference type="Proteomes" id="UP000553059"/>
    </source>
</evidence>
<keyword evidence="2 3" id="KW-0808">Transferase</keyword>
<dbReference type="CDD" id="cd02440">
    <property type="entry name" value="AdoMet_MTases"/>
    <property type="match status" value="1"/>
</dbReference>
<dbReference type="Pfam" id="PF03602">
    <property type="entry name" value="Cons_hypoth95"/>
    <property type="match status" value="1"/>
</dbReference>
<dbReference type="InterPro" id="IPR004398">
    <property type="entry name" value="RNA_MeTrfase_RsmD"/>
</dbReference>
<protein>
    <submittedName>
        <fullName evidence="3">16S rRNA (Guanine(966)-N(2))-methyltransferase RsmD</fullName>
        <ecNumber evidence="3">2.1.1.171</ecNumber>
    </submittedName>
</protein>
<organism evidence="3 4">
    <name type="scientific">Desulfitobacterium dehalogenans</name>
    <dbReference type="NCBI Taxonomy" id="36854"/>
    <lineage>
        <taxon>Bacteria</taxon>
        <taxon>Bacillati</taxon>
        <taxon>Bacillota</taxon>
        <taxon>Clostridia</taxon>
        <taxon>Eubacteriales</taxon>
        <taxon>Desulfitobacteriaceae</taxon>
        <taxon>Desulfitobacterium</taxon>
    </lineage>
</organism>
<dbReference type="PIRSF" id="PIRSF004553">
    <property type="entry name" value="CHP00095"/>
    <property type="match status" value="1"/>
</dbReference>
<proteinExistence type="predicted"/>
<accession>A0A7C6Z580</accession>
<dbReference type="PANTHER" id="PTHR43542">
    <property type="entry name" value="METHYLTRANSFERASE"/>
    <property type="match status" value="1"/>
</dbReference>
<dbReference type="PROSITE" id="PS00092">
    <property type="entry name" value="N6_MTASE"/>
    <property type="match status" value="1"/>
</dbReference>
<dbReference type="EMBL" id="DUTF01000250">
    <property type="protein sequence ID" value="HHY27342.1"/>
    <property type="molecule type" value="Genomic_DNA"/>
</dbReference>
<dbReference type="Proteomes" id="UP000553059">
    <property type="component" value="Unassembled WGS sequence"/>
</dbReference>
<sequence>MRIIAGYYRGQRLKTVPGMNTRPTADKIKGAIFNVLREKIAGARVLDLFSGTGNLALEALSRGAKEAVLIEKSSTAQHIIRENIEHMGVENARLITMDAFTYLEQHGEEVFDLIFVDPPYHRGLAEKAIKLLAEPCRLTYSGVIIVETAKDENLESYEPFEIKKTGEYGDTKIWYLQRME</sequence>
<dbReference type="AlphaFoldDB" id="A0A7C6Z580"/>
<gene>
    <name evidence="3" type="primary">rsmD</name>
    <name evidence="3" type="ORF">GX523_11495</name>
</gene>
<evidence type="ECO:0000313" key="3">
    <source>
        <dbReference type="EMBL" id="HHY27342.1"/>
    </source>
</evidence>
<keyword evidence="1 3" id="KW-0489">Methyltransferase</keyword>
<dbReference type="GO" id="GO:0003676">
    <property type="term" value="F:nucleic acid binding"/>
    <property type="evidence" value="ECO:0007669"/>
    <property type="project" value="InterPro"/>
</dbReference>